<sequence length="89" mass="9632">MRADDEDSLAEEVVQPQLDFSRSHVASLSKQAAQSPVSQRPRSLLGLQEVAQLKLSRSRSPSHSEQAARPPAGTLLEQGGGHSFLQVSR</sequence>
<evidence type="ECO:0000313" key="1">
    <source>
        <dbReference type="EMBL" id="KAH7999983.1"/>
    </source>
</evidence>
<proteinExistence type="predicted"/>
<evidence type="ECO:0000313" key="2">
    <source>
        <dbReference type="Proteomes" id="UP000827872"/>
    </source>
</evidence>
<organism evidence="1 2">
    <name type="scientific">Sphaerodactylus townsendi</name>
    <dbReference type="NCBI Taxonomy" id="933632"/>
    <lineage>
        <taxon>Eukaryota</taxon>
        <taxon>Metazoa</taxon>
        <taxon>Chordata</taxon>
        <taxon>Craniata</taxon>
        <taxon>Vertebrata</taxon>
        <taxon>Euteleostomi</taxon>
        <taxon>Lepidosauria</taxon>
        <taxon>Squamata</taxon>
        <taxon>Bifurcata</taxon>
        <taxon>Gekkota</taxon>
        <taxon>Sphaerodactylidae</taxon>
        <taxon>Sphaerodactylus</taxon>
    </lineage>
</organism>
<name>A0ACB8F488_9SAUR</name>
<dbReference type="Proteomes" id="UP000827872">
    <property type="component" value="Linkage Group LG05"/>
</dbReference>
<keyword evidence="2" id="KW-1185">Reference proteome</keyword>
<protein>
    <submittedName>
        <fullName evidence="1">Uncharacterized protein</fullName>
    </submittedName>
</protein>
<accession>A0ACB8F488</accession>
<comment type="caution">
    <text evidence="1">The sequence shown here is derived from an EMBL/GenBank/DDBJ whole genome shotgun (WGS) entry which is preliminary data.</text>
</comment>
<gene>
    <name evidence="1" type="ORF">K3G42_021316</name>
</gene>
<reference evidence="1" key="1">
    <citation type="submission" date="2021-08" db="EMBL/GenBank/DDBJ databases">
        <title>The first chromosome-level gecko genome reveals the dynamic sex chromosomes of Neotropical dwarf geckos (Sphaerodactylidae: Sphaerodactylus).</title>
        <authorList>
            <person name="Pinto B.J."/>
            <person name="Keating S.E."/>
            <person name="Gamble T."/>
        </authorList>
    </citation>
    <scope>NUCLEOTIDE SEQUENCE</scope>
    <source>
        <strain evidence="1">TG3544</strain>
    </source>
</reference>
<dbReference type="EMBL" id="CM037618">
    <property type="protein sequence ID" value="KAH7999983.1"/>
    <property type="molecule type" value="Genomic_DNA"/>
</dbReference>